<gene>
    <name evidence="2" type="ORF">HO173_007859</name>
</gene>
<organism evidence="2 3">
    <name type="scientific">Letharia columbiana</name>
    <dbReference type="NCBI Taxonomy" id="112416"/>
    <lineage>
        <taxon>Eukaryota</taxon>
        <taxon>Fungi</taxon>
        <taxon>Dikarya</taxon>
        <taxon>Ascomycota</taxon>
        <taxon>Pezizomycotina</taxon>
        <taxon>Lecanoromycetes</taxon>
        <taxon>OSLEUM clade</taxon>
        <taxon>Lecanoromycetidae</taxon>
        <taxon>Lecanorales</taxon>
        <taxon>Lecanorineae</taxon>
        <taxon>Parmeliaceae</taxon>
        <taxon>Letharia</taxon>
    </lineage>
</organism>
<dbReference type="OrthoDB" id="3628479at2759"/>
<dbReference type="RefSeq" id="XP_037163436.1">
    <property type="nucleotide sequence ID" value="XM_037309759.1"/>
</dbReference>
<evidence type="ECO:0000256" key="1">
    <source>
        <dbReference type="SAM" id="SignalP"/>
    </source>
</evidence>
<evidence type="ECO:0000313" key="3">
    <source>
        <dbReference type="Proteomes" id="UP000578531"/>
    </source>
</evidence>
<accession>A0A8H6FSR7</accession>
<evidence type="ECO:0000313" key="2">
    <source>
        <dbReference type="EMBL" id="KAF6234029.1"/>
    </source>
</evidence>
<dbReference type="AlphaFoldDB" id="A0A8H6FSR7"/>
<feature type="signal peptide" evidence="1">
    <location>
        <begin position="1"/>
        <end position="22"/>
    </location>
</feature>
<dbReference type="GeneID" id="59289515"/>
<reference evidence="2 3" key="1">
    <citation type="journal article" date="2020" name="Genomics">
        <title>Complete, high-quality genomes from long-read metagenomic sequencing of two wolf lichen thalli reveals enigmatic genome architecture.</title>
        <authorList>
            <person name="McKenzie S.K."/>
            <person name="Walston R.F."/>
            <person name="Allen J.L."/>
        </authorList>
    </citation>
    <scope>NUCLEOTIDE SEQUENCE [LARGE SCALE GENOMIC DNA]</scope>
    <source>
        <strain evidence="2">WasteWater2</strain>
    </source>
</reference>
<proteinExistence type="predicted"/>
<feature type="chain" id="PRO_5034995995" evidence="1">
    <location>
        <begin position="23"/>
        <end position="120"/>
    </location>
</feature>
<dbReference type="Proteomes" id="UP000578531">
    <property type="component" value="Unassembled WGS sequence"/>
</dbReference>
<name>A0A8H6FSR7_9LECA</name>
<sequence length="120" mass="12671">MSPLPHVLATILSLELLLGGQARLPFSPTPSLYNRAMAKADGTLAAFPFVPLDAVTFTQVIGVAMCLASVGVALPATRVAGSVLSGCLSLMGVWSQWRMEIPYWLPVVNTGLAMAIWTVS</sequence>
<dbReference type="EMBL" id="JACCJC010000033">
    <property type="protein sequence ID" value="KAF6234029.1"/>
    <property type="molecule type" value="Genomic_DNA"/>
</dbReference>
<keyword evidence="3" id="KW-1185">Reference proteome</keyword>
<protein>
    <submittedName>
        <fullName evidence="2">Uncharacterized protein</fullName>
    </submittedName>
</protein>
<keyword evidence="1" id="KW-0732">Signal</keyword>
<comment type="caution">
    <text evidence="2">The sequence shown here is derived from an EMBL/GenBank/DDBJ whole genome shotgun (WGS) entry which is preliminary data.</text>
</comment>